<accession>R7S893</accession>
<sequence length="340" mass="36492">MSLRTRSWWACKGGFCAARTCRRYTTTSCILKMRPSCPSSAGECSSKCPRTSPFYPRPLTYTRHDSVLRAADGALTMDADAYHPEAAAALRAQFGAHPAVYAGPLISRGPGAPATPAAQEVQAFLDGQLRARGERSVLMISFGSMFWPSDPAKLQTVLDVVVEADIPFVMSCASPFSAISDETKSRLNASGNALLADWVPQEAVLKHAATGWCLTHAGHNSVLECIDANVPMILWPIDADQSTNAIHLSRTLRIAYELLEIRNGVGLGPIHETGVAPAGTLDAVQMELRGVLGRAFGSERGEGEEVRARLGELRGELREAWGEGEGGVARRGVEAFLDSL</sequence>
<reference evidence="4" key="1">
    <citation type="journal article" date="2012" name="Science">
        <title>The Paleozoic origin of enzymatic lignin decomposition reconstructed from 31 fungal genomes.</title>
        <authorList>
            <person name="Floudas D."/>
            <person name="Binder M."/>
            <person name="Riley R."/>
            <person name="Barry K."/>
            <person name="Blanchette R.A."/>
            <person name="Henrissat B."/>
            <person name="Martinez A.T."/>
            <person name="Otillar R."/>
            <person name="Spatafora J.W."/>
            <person name="Yadav J.S."/>
            <person name="Aerts A."/>
            <person name="Benoit I."/>
            <person name="Boyd A."/>
            <person name="Carlson A."/>
            <person name="Copeland A."/>
            <person name="Coutinho P.M."/>
            <person name="de Vries R.P."/>
            <person name="Ferreira P."/>
            <person name="Findley K."/>
            <person name="Foster B."/>
            <person name="Gaskell J."/>
            <person name="Glotzer D."/>
            <person name="Gorecki P."/>
            <person name="Heitman J."/>
            <person name="Hesse C."/>
            <person name="Hori C."/>
            <person name="Igarashi K."/>
            <person name="Jurgens J.A."/>
            <person name="Kallen N."/>
            <person name="Kersten P."/>
            <person name="Kohler A."/>
            <person name="Kuees U."/>
            <person name="Kumar T.K.A."/>
            <person name="Kuo A."/>
            <person name="LaButti K."/>
            <person name="Larrondo L.F."/>
            <person name="Lindquist E."/>
            <person name="Ling A."/>
            <person name="Lombard V."/>
            <person name="Lucas S."/>
            <person name="Lundell T."/>
            <person name="Martin R."/>
            <person name="McLaughlin D.J."/>
            <person name="Morgenstern I."/>
            <person name="Morin E."/>
            <person name="Murat C."/>
            <person name="Nagy L.G."/>
            <person name="Nolan M."/>
            <person name="Ohm R.A."/>
            <person name="Patyshakuliyeva A."/>
            <person name="Rokas A."/>
            <person name="Ruiz-Duenas F.J."/>
            <person name="Sabat G."/>
            <person name="Salamov A."/>
            <person name="Samejima M."/>
            <person name="Schmutz J."/>
            <person name="Slot J.C."/>
            <person name="St John F."/>
            <person name="Stenlid J."/>
            <person name="Sun H."/>
            <person name="Sun S."/>
            <person name="Syed K."/>
            <person name="Tsang A."/>
            <person name="Wiebenga A."/>
            <person name="Young D."/>
            <person name="Pisabarro A."/>
            <person name="Eastwood D.C."/>
            <person name="Martin F."/>
            <person name="Cullen D."/>
            <person name="Grigoriev I.V."/>
            <person name="Hibbett D.S."/>
        </authorList>
    </citation>
    <scope>NUCLEOTIDE SEQUENCE [LARGE SCALE GENOMIC DNA]</scope>
    <source>
        <strain evidence="4">FP-101664</strain>
    </source>
</reference>
<dbReference type="GeneID" id="19411567"/>
<dbReference type="Proteomes" id="UP000054317">
    <property type="component" value="Unassembled WGS sequence"/>
</dbReference>
<evidence type="ECO:0000313" key="3">
    <source>
        <dbReference type="EMBL" id="EIW51920.1"/>
    </source>
</evidence>
<dbReference type="RefSeq" id="XP_008045043.1">
    <property type="nucleotide sequence ID" value="XM_008046852.1"/>
</dbReference>
<dbReference type="SUPFAM" id="SSF53756">
    <property type="entry name" value="UDP-Glycosyltransferase/glycogen phosphorylase"/>
    <property type="match status" value="1"/>
</dbReference>
<dbReference type="KEGG" id="tvs:TRAVEDRAFT_175640"/>
<dbReference type="PANTHER" id="PTHR48047">
    <property type="entry name" value="GLYCOSYLTRANSFERASE"/>
    <property type="match status" value="1"/>
</dbReference>
<gene>
    <name evidence="3" type="ORF">TRAVEDRAFT_175640</name>
</gene>
<proteinExistence type="inferred from homology"/>
<keyword evidence="4" id="KW-1185">Reference proteome</keyword>
<dbReference type="OrthoDB" id="2751550at2759"/>
<organism evidence="3 4">
    <name type="scientific">Trametes versicolor (strain FP-101664)</name>
    <name type="common">White-rot fungus</name>
    <name type="synonym">Coriolus versicolor</name>
    <dbReference type="NCBI Taxonomy" id="717944"/>
    <lineage>
        <taxon>Eukaryota</taxon>
        <taxon>Fungi</taxon>
        <taxon>Dikarya</taxon>
        <taxon>Basidiomycota</taxon>
        <taxon>Agaricomycotina</taxon>
        <taxon>Agaricomycetes</taxon>
        <taxon>Polyporales</taxon>
        <taxon>Polyporaceae</taxon>
        <taxon>Trametes</taxon>
    </lineage>
</organism>
<dbReference type="Pfam" id="PF00201">
    <property type="entry name" value="UDPGT"/>
    <property type="match status" value="1"/>
</dbReference>
<dbReference type="AlphaFoldDB" id="R7S893"/>
<evidence type="ECO:0000256" key="2">
    <source>
        <dbReference type="ARBA" id="ARBA00022679"/>
    </source>
</evidence>
<dbReference type="OMA" id="ICCAPIS"/>
<dbReference type="Gene3D" id="3.40.50.2000">
    <property type="entry name" value="Glycogen Phosphorylase B"/>
    <property type="match status" value="1"/>
</dbReference>
<evidence type="ECO:0000256" key="1">
    <source>
        <dbReference type="ARBA" id="ARBA00009995"/>
    </source>
</evidence>
<comment type="similarity">
    <text evidence="1">Belongs to the UDP-glycosyltransferase family.</text>
</comment>
<evidence type="ECO:0000313" key="4">
    <source>
        <dbReference type="Proteomes" id="UP000054317"/>
    </source>
</evidence>
<dbReference type="EMBL" id="JH711797">
    <property type="protein sequence ID" value="EIW51920.1"/>
    <property type="molecule type" value="Genomic_DNA"/>
</dbReference>
<keyword evidence="2 3" id="KW-0808">Transferase</keyword>
<protein>
    <submittedName>
        <fullName evidence="3">UDP-Glycosyltransferase/glycogen phosphorylase</fullName>
    </submittedName>
</protein>
<dbReference type="InterPro" id="IPR002213">
    <property type="entry name" value="UDP_glucos_trans"/>
</dbReference>
<dbReference type="GO" id="GO:0035251">
    <property type="term" value="F:UDP-glucosyltransferase activity"/>
    <property type="evidence" value="ECO:0007669"/>
    <property type="project" value="TreeGrafter"/>
</dbReference>
<name>R7S893_TRAVS</name>